<dbReference type="InterPro" id="IPR052026">
    <property type="entry name" value="ExeA_AAA_ATPase_DNA-bind"/>
</dbReference>
<dbReference type="GO" id="GO:0016887">
    <property type="term" value="F:ATP hydrolysis activity"/>
    <property type="evidence" value="ECO:0007669"/>
    <property type="project" value="InterPro"/>
</dbReference>
<dbReference type="CDD" id="cd01983">
    <property type="entry name" value="SIMIBI"/>
    <property type="match status" value="1"/>
</dbReference>
<dbReference type="AlphaFoldDB" id="C4XJ02"/>
<proteinExistence type="predicted"/>
<dbReference type="SUPFAM" id="SSF52540">
    <property type="entry name" value="P-loop containing nucleoside triphosphate hydrolases"/>
    <property type="match status" value="1"/>
</dbReference>
<dbReference type="Proteomes" id="UP000009071">
    <property type="component" value="Chromosome"/>
</dbReference>
<dbReference type="Gene3D" id="3.40.50.300">
    <property type="entry name" value="P-loop containing nucleotide triphosphate hydrolases"/>
    <property type="match status" value="1"/>
</dbReference>
<name>C4XJ02_SOLM1</name>
<dbReference type="HOGENOM" id="CLU_024918_0_0_7"/>
<dbReference type="STRING" id="573370.DMR_06750"/>
<feature type="domain" description="ORC1/DEAH AAA+ ATPase" evidence="2">
    <location>
        <begin position="43"/>
        <end position="177"/>
    </location>
</feature>
<sequence length="652" mass="68322">MSYYLAMGLTREPFSNSPDPDMLYRSRTHLECLQHMEIGVRLRRGLNVVLGAVGAGKTTLARELTRVLGADGDIEAYLLDDPACASTTDLLLSILTLFGLDAASMWRDPMILKEVVKAELARRSGEQGRTVALIIDEGQKITPDCLELLRELLNFETATHKLLQIVIFAQSEFEETLAARPNLDDRVNYRYRLECLNRAETARMIETRLARCAPDGETPGVFTPAALRRIHRRTGGHPRKIVRLCHLSMLLAVGFGKARVSWWLVGRAEREAAGGRSLLSRLPRWPRAPRLAVAGAACAGLVLVLSLAAPGLPGLPALPDLSRLAQDAVSRLDALLAAPTPPAAPSSPSAPQAQALYAPELAGVVSTEPQVPARPESPASPAADVAAVPAVSAPLAPRAASVVHAPPANPTALEGLGASLALSAAALPAEPAAAETTRIGRAVALETAAPATAAAVKTSAVAPAAPETLGQSVVRSGWAVTRQAARLYGNGGRAVMARLAKANPGVNFDRVRAGDTLVFPAIPAAPLEAGQCLVKVAAVASLDEGFAYLGRHAGADMNLSLYCTYAPATGLRYDIVLGSLFGDRASAEAALAELPRELASRASIVSGYGPDAVAFTDLGPWPGLRGGPKMAGPAGGSQDTKQRMVVSEAARP</sequence>
<dbReference type="PANTHER" id="PTHR35894">
    <property type="entry name" value="GENERAL SECRETION PATHWAY PROTEIN A-RELATED"/>
    <property type="match status" value="1"/>
</dbReference>
<evidence type="ECO:0000313" key="4">
    <source>
        <dbReference type="Proteomes" id="UP000009071"/>
    </source>
</evidence>
<accession>C4XJ02</accession>
<dbReference type="PANTHER" id="PTHR35894:SF1">
    <property type="entry name" value="PHOSPHORIBULOKINASE _ URIDINE KINASE FAMILY"/>
    <property type="match status" value="1"/>
</dbReference>
<dbReference type="eggNOG" id="COG3267">
    <property type="taxonomic scope" value="Bacteria"/>
</dbReference>
<gene>
    <name evidence="3" type="ordered locus">DMR_06750</name>
</gene>
<evidence type="ECO:0000256" key="1">
    <source>
        <dbReference type="SAM" id="MobiDB-lite"/>
    </source>
</evidence>
<evidence type="ECO:0000313" key="3">
    <source>
        <dbReference type="EMBL" id="BAH74166.1"/>
    </source>
</evidence>
<dbReference type="Pfam" id="PF13401">
    <property type="entry name" value="AAA_22"/>
    <property type="match status" value="1"/>
</dbReference>
<dbReference type="InterPro" id="IPR027417">
    <property type="entry name" value="P-loop_NTPase"/>
</dbReference>
<protein>
    <submittedName>
        <fullName evidence="3">General secretion pathway protein</fullName>
    </submittedName>
</protein>
<feature type="region of interest" description="Disordered" evidence="1">
    <location>
        <begin position="626"/>
        <end position="652"/>
    </location>
</feature>
<reference evidence="3 4" key="1">
    <citation type="journal article" date="2009" name="Genome Res.">
        <title>Whole genome sequence of Desulfovibrio magneticus strain RS-1 revealed common gene clusters in magnetotactic bacteria.</title>
        <authorList>
            <person name="Nakazawa H."/>
            <person name="Arakaki A."/>
            <person name="Narita-Yamada S."/>
            <person name="Yashiro I."/>
            <person name="Jinno K."/>
            <person name="Aoki N."/>
            <person name="Tsuruyama A."/>
            <person name="Okamura Y."/>
            <person name="Tanikawa S."/>
            <person name="Fujita N."/>
            <person name="Takeyama H."/>
            <person name="Matsunaga T."/>
        </authorList>
    </citation>
    <scope>NUCLEOTIDE SEQUENCE [LARGE SCALE GENOMIC DNA]</scope>
    <source>
        <strain evidence="4">ATCC 700980 / DSM 13731 / RS-1</strain>
    </source>
</reference>
<keyword evidence="4" id="KW-1185">Reference proteome</keyword>
<dbReference type="OrthoDB" id="5416002at2"/>
<dbReference type="InterPro" id="IPR049945">
    <property type="entry name" value="AAA_22"/>
</dbReference>
<dbReference type="RefSeq" id="WP_012750241.1">
    <property type="nucleotide sequence ID" value="NC_012796.1"/>
</dbReference>
<organism evidence="3 4">
    <name type="scientific">Solidesulfovibrio magneticus (strain ATCC 700980 / DSM 13731 / RS-1)</name>
    <name type="common">Desulfovibrio magneticus</name>
    <dbReference type="NCBI Taxonomy" id="573370"/>
    <lineage>
        <taxon>Bacteria</taxon>
        <taxon>Pseudomonadati</taxon>
        <taxon>Thermodesulfobacteriota</taxon>
        <taxon>Desulfovibrionia</taxon>
        <taxon>Desulfovibrionales</taxon>
        <taxon>Desulfovibrionaceae</taxon>
        <taxon>Solidesulfovibrio</taxon>
    </lineage>
</organism>
<evidence type="ECO:0000259" key="2">
    <source>
        <dbReference type="Pfam" id="PF13401"/>
    </source>
</evidence>
<dbReference type="EMBL" id="AP010904">
    <property type="protein sequence ID" value="BAH74166.1"/>
    <property type="molecule type" value="Genomic_DNA"/>
</dbReference>
<dbReference type="KEGG" id="dma:DMR_06750"/>